<evidence type="ECO:0000313" key="3">
    <source>
        <dbReference type="EMBL" id="SKB31563.1"/>
    </source>
</evidence>
<gene>
    <name evidence="3" type="ORF">SAMN05661099_0483</name>
</gene>
<keyword evidence="1" id="KW-0472">Membrane</keyword>
<dbReference type="EMBL" id="FUYR01000001">
    <property type="protein sequence ID" value="SKB31563.1"/>
    <property type="molecule type" value="Genomic_DNA"/>
</dbReference>
<organism evidence="3 4">
    <name type="scientific">Daejeonella lutea</name>
    <dbReference type="NCBI Taxonomy" id="572036"/>
    <lineage>
        <taxon>Bacteria</taxon>
        <taxon>Pseudomonadati</taxon>
        <taxon>Bacteroidota</taxon>
        <taxon>Sphingobacteriia</taxon>
        <taxon>Sphingobacteriales</taxon>
        <taxon>Sphingobacteriaceae</taxon>
        <taxon>Daejeonella</taxon>
    </lineage>
</organism>
<evidence type="ECO:0000313" key="4">
    <source>
        <dbReference type="Proteomes" id="UP000189981"/>
    </source>
</evidence>
<feature type="transmembrane region" description="Helical" evidence="1">
    <location>
        <begin position="12"/>
        <end position="33"/>
    </location>
</feature>
<feature type="transmembrane region" description="Helical" evidence="1">
    <location>
        <begin position="91"/>
        <end position="108"/>
    </location>
</feature>
<keyword evidence="1" id="KW-1133">Transmembrane helix</keyword>
<dbReference type="RefSeq" id="WP_079701033.1">
    <property type="nucleotide sequence ID" value="NZ_FUYR01000001.1"/>
</dbReference>
<reference evidence="4" key="1">
    <citation type="submission" date="2017-02" db="EMBL/GenBank/DDBJ databases">
        <authorList>
            <person name="Varghese N."/>
            <person name="Submissions S."/>
        </authorList>
    </citation>
    <scope>NUCLEOTIDE SEQUENCE [LARGE SCALE GENOMIC DNA]</scope>
    <source>
        <strain evidence="4">DSM 22385</strain>
    </source>
</reference>
<dbReference type="InterPro" id="IPR046216">
    <property type="entry name" value="DUF6249"/>
</dbReference>
<evidence type="ECO:0000256" key="1">
    <source>
        <dbReference type="SAM" id="Phobius"/>
    </source>
</evidence>
<feature type="transmembrane region" description="Helical" evidence="1">
    <location>
        <begin position="64"/>
        <end position="85"/>
    </location>
</feature>
<proteinExistence type="predicted"/>
<dbReference type="STRING" id="572036.SAMN05661099_0483"/>
<sequence length="115" mass="12614">MNLLLYSIDPQSAAFVLFGILMVCLFISAIFYFKAKHNEKMLLIEKGLTNSPLPRRSENSLQRIGIIIIAISIGIMIVTILHSLSINVPEGLEVALVGIIGGLGMVYANRLDKKS</sequence>
<keyword evidence="1" id="KW-0812">Transmembrane</keyword>
<name>A0A1T5AA62_9SPHI</name>
<dbReference type="Proteomes" id="UP000189981">
    <property type="component" value="Unassembled WGS sequence"/>
</dbReference>
<protein>
    <recommendedName>
        <fullName evidence="2">DUF6249 domain-containing protein</fullName>
    </recommendedName>
</protein>
<keyword evidence="4" id="KW-1185">Reference proteome</keyword>
<evidence type="ECO:0000259" key="2">
    <source>
        <dbReference type="Pfam" id="PF19762"/>
    </source>
</evidence>
<accession>A0A1T5AA62</accession>
<dbReference type="OrthoDB" id="1440180at2"/>
<dbReference type="Pfam" id="PF19762">
    <property type="entry name" value="DUF6249"/>
    <property type="match status" value="1"/>
</dbReference>
<feature type="domain" description="DUF6249" evidence="2">
    <location>
        <begin position="16"/>
        <end position="112"/>
    </location>
</feature>
<dbReference type="AlphaFoldDB" id="A0A1T5AA62"/>